<dbReference type="HAMAP" id="MF_03001">
    <property type="entry name" value="eIF3b"/>
    <property type="match status" value="1"/>
</dbReference>
<comment type="subcellular location">
    <subcellularLocation>
        <location evidence="1 6 7">Cytoplasm</location>
    </subcellularLocation>
</comment>
<dbReference type="GO" id="GO:0016282">
    <property type="term" value="C:eukaryotic 43S preinitiation complex"/>
    <property type="evidence" value="ECO:0007669"/>
    <property type="project" value="UniProtKB-UniRule"/>
</dbReference>
<dbReference type="Proteomes" id="UP000777482">
    <property type="component" value="Unassembled WGS sequence"/>
</dbReference>
<gene>
    <name evidence="6 10" type="primary">PRT1</name>
    <name evidence="10" type="ORF">C6P46_003937</name>
</gene>
<dbReference type="GO" id="GO:0033290">
    <property type="term" value="C:eukaryotic 48S preinitiation complex"/>
    <property type="evidence" value="ECO:0007669"/>
    <property type="project" value="UniProtKB-UniRule"/>
</dbReference>
<evidence type="ECO:0000256" key="2">
    <source>
        <dbReference type="ARBA" id="ARBA00022490"/>
    </source>
</evidence>
<feature type="region of interest" description="Disordered" evidence="8">
    <location>
        <begin position="696"/>
        <end position="716"/>
    </location>
</feature>
<feature type="domain" description="Translation initiation factor beta propellor-like" evidence="9">
    <location>
        <begin position="401"/>
        <end position="622"/>
    </location>
</feature>
<reference evidence="10 11" key="1">
    <citation type="submission" date="2020-11" db="EMBL/GenBank/DDBJ databases">
        <title>Kefir isolates.</title>
        <authorList>
            <person name="Marcisauskas S."/>
            <person name="Kim Y."/>
            <person name="Blasche S."/>
        </authorList>
    </citation>
    <scope>NUCLEOTIDE SEQUENCE [LARGE SCALE GENOMIC DNA]</scope>
    <source>
        <strain evidence="10 11">KR</strain>
    </source>
</reference>
<dbReference type="PANTHER" id="PTHR14068:SF0">
    <property type="entry name" value="EUKARYOTIC TRANSLATION INITIATION FACTOR 3 SUBUNIT B"/>
    <property type="match status" value="1"/>
</dbReference>
<evidence type="ECO:0000256" key="5">
    <source>
        <dbReference type="ARBA" id="ARBA00022917"/>
    </source>
</evidence>
<proteinExistence type="inferred from homology"/>
<dbReference type="InterPro" id="IPR013979">
    <property type="entry name" value="TIF_beta_prop-like"/>
</dbReference>
<dbReference type="Gene3D" id="2.130.10.10">
    <property type="entry name" value="YVTN repeat-like/Quinoprotein amine dehydrogenase"/>
    <property type="match status" value="2"/>
</dbReference>
<dbReference type="GO" id="GO:0031369">
    <property type="term" value="F:translation initiation factor binding"/>
    <property type="evidence" value="ECO:0007669"/>
    <property type="project" value="InterPro"/>
</dbReference>
<name>A0A9P6W1U3_RHOMI</name>
<dbReference type="Pfam" id="PF08662">
    <property type="entry name" value="eIF2A"/>
    <property type="match status" value="1"/>
</dbReference>
<accession>A0A9P6W1U3</accession>
<evidence type="ECO:0000256" key="7">
    <source>
        <dbReference type="PIRNR" id="PIRNR036424"/>
    </source>
</evidence>
<keyword evidence="2 6" id="KW-0963">Cytoplasm</keyword>
<evidence type="ECO:0000256" key="3">
    <source>
        <dbReference type="ARBA" id="ARBA00022540"/>
    </source>
</evidence>
<dbReference type="GO" id="GO:0005852">
    <property type="term" value="C:eukaryotic translation initiation factor 3 complex"/>
    <property type="evidence" value="ECO:0007669"/>
    <property type="project" value="UniProtKB-UniRule"/>
</dbReference>
<comment type="caution">
    <text evidence="10">The sequence shown here is derived from an EMBL/GenBank/DDBJ whole genome shotgun (WGS) entry which is preliminary data.</text>
</comment>
<sequence length="739" mass="84270">MSDHEHDGIDYSDLEHQFASEYVSPLDSVVVLDGAPVVGQDKADRLLKAITKTASKEAGIAVQTSQIEMPVDDQGQSKGFMFVSLHNPTEAQVFQRALDGYAFDKRHTLSVVPFAEVESYANLDDNYVEPQQEEWAPREHFRAWLADPAGRDQLILYVGDDLRVAWTGKSGVSETAHQRNKWTDLFTQWSPQGTYLATIHLQGVALWGGASFERINRFAHPEVKLIDFSPYERYLVTWSPRPIEASNSPMSPFTDEDAGNNVAVWDVVTGKLVRTFPMVGAGAHSSDPTEQKRINWPMFKWSPDEKYAARVTPGQQISVYETPTLSMLGKKSIKIEGVFDFEWAPMNDAEREALEAERNGSAKPGSSARENKLAFWTPEITNQPARVSLMALPSRAILRSKNLFNVHDCKLHFQSNGDFLCVKVDRHTKTGKTKYCNLELFRLREKDIPVQVIEIKDAVIAFAWEPAGQRFCLITSNDPNIVNGQLPKTIVTFYGYDQRKGDFLALRSFPDKTVNNVYWSPKGRHCLLATLGSNTKFDVDFFDLDLDREDAAKANDADSGGAAIRLVTTVEAYGMTDVEWDPSGRYVATYGSMWTASMESGYSLWDFRGQRVEEAKVERFKQLLWRPRPPTLLSREQQRTIRRNLREYSRQFEEQDQLDAANENSELVERRTRLLDEWNAWRRECREQLEEKRRVLGKQPKASLLKAQEAEEADEEVEEWVEEVIDEKIEVIADKEKDN</sequence>
<comment type="function">
    <text evidence="7">Component of the eukaryotic translation initiation factor 3 (eIF-3) complex, which is involved in protein synthesis and, together with other initiation factors, stimulates binding of mRNA and methionyl-tRNAi to the 40S ribosome.</text>
</comment>
<keyword evidence="3 6" id="KW-0396">Initiation factor</keyword>
<evidence type="ECO:0000256" key="6">
    <source>
        <dbReference type="HAMAP-Rule" id="MF_03001"/>
    </source>
</evidence>
<dbReference type="GO" id="GO:0001732">
    <property type="term" value="P:formation of cytoplasmic translation initiation complex"/>
    <property type="evidence" value="ECO:0007669"/>
    <property type="project" value="UniProtKB-UniRule"/>
</dbReference>
<dbReference type="GO" id="GO:0003743">
    <property type="term" value="F:translation initiation factor activity"/>
    <property type="evidence" value="ECO:0007669"/>
    <property type="project" value="UniProtKB-UniRule"/>
</dbReference>
<evidence type="ECO:0000256" key="1">
    <source>
        <dbReference type="ARBA" id="ARBA00004496"/>
    </source>
</evidence>
<dbReference type="SUPFAM" id="SSF82171">
    <property type="entry name" value="DPP6 N-terminal domain-like"/>
    <property type="match status" value="1"/>
</dbReference>
<evidence type="ECO:0000256" key="8">
    <source>
        <dbReference type="SAM" id="MobiDB-lite"/>
    </source>
</evidence>
<dbReference type="EMBL" id="PUHQ01000034">
    <property type="protein sequence ID" value="KAG0661525.1"/>
    <property type="molecule type" value="Genomic_DNA"/>
</dbReference>
<evidence type="ECO:0000259" key="9">
    <source>
        <dbReference type="Pfam" id="PF08662"/>
    </source>
</evidence>
<dbReference type="InterPro" id="IPR012677">
    <property type="entry name" value="Nucleotide-bd_a/b_plait_sf"/>
</dbReference>
<keyword evidence="5 6" id="KW-0648">Protein biosynthesis</keyword>
<dbReference type="PANTHER" id="PTHR14068">
    <property type="entry name" value="EUKARYOTIC TRANSLATION INITIATION FACTOR 3 EIF3 -RELATED"/>
    <property type="match status" value="1"/>
</dbReference>
<dbReference type="InterPro" id="IPR015943">
    <property type="entry name" value="WD40/YVTN_repeat-like_dom_sf"/>
</dbReference>
<evidence type="ECO:0000313" key="10">
    <source>
        <dbReference type="EMBL" id="KAG0661525.1"/>
    </source>
</evidence>
<dbReference type="FunFam" id="2.130.10.10:FF:000947">
    <property type="entry name" value="Eukaryotic translation initiation factor 3 subunit B"/>
    <property type="match status" value="1"/>
</dbReference>
<dbReference type="CDD" id="cd12278">
    <property type="entry name" value="RRM_eIF3B"/>
    <property type="match status" value="1"/>
</dbReference>
<keyword evidence="11" id="KW-1185">Reference proteome</keyword>
<comment type="similarity">
    <text evidence="6 7">Belongs to the eIF-3 subunit B family.</text>
</comment>
<dbReference type="Gene3D" id="3.30.70.330">
    <property type="match status" value="1"/>
</dbReference>
<dbReference type="InterPro" id="IPR011400">
    <property type="entry name" value="EIF3B"/>
</dbReference>
<keyword evidence="4 6" id="KW-0694">RNA-binding</keyword>
<evidence type="ECO:0000256" key="4">
    <source>
        <dbReference type="ARBA" id="ARBA00022884"/>
    </source>
</evidence>
<dbReference type="PIRSF" id="PIRSF036424">
    <property type="entry name" value="eIF3b"/>
    <property type="match status" value="1"/>
</dbReference>
<protein>
    <recommendedName>
        <fullName evidence="6">Eukaryotic translation initiation factor 3 subunit B</fullName>
        <shortName evidence="6">eIF3b</shortName>
    </recommendedName>
    <alternativeName>
        <fullName evidence="6">Eukaryotic translation initiation factor 3 90 kDa subunit homolog</fullName>
        <shortName evidence="6">eIF3 p90</shortName>
    </alternativeName>
    <alternativeName>
        <fullName evidence="6">Translation initiation factor eIF3, p90 subunit homolog</fullName>
    </alternativeName>
</protein>
<dbReference type="InterPro" id="IPR034363">
    <property type="entry name" value="eIF3B_RRM"/>
</dbReference>
<evidence type="ECO:0000313" key="11">
    <source>
        <dbReference type="Proteomes" id="UP000777482"/>
    </source>
</evidence>
<comment type="subunit">
    <text evidence="6 7">Component of the eukaryotic translation initiation factor 3 (eIF-3) complex.</text>
</comment>
<dbReference type="OrthoDB" id="10250414at2759"/>
<dbReference type="GO" id="GO:0003723">
    <property type="term" value="F:RNA binding"/>
    <property type="evidence" value="ECO:0007669"/>
    <property type="project" value="UniProtKB-UniRule"/>
</dbReference>
<organism evidence="10 11">
    <name type="scientific">Rhodotorula mucilaginosa</name>
    <name type="common">Yeast</name>
    <name type="synonym">Rhodotorula rubra</name>
    <dbReference type="NCBI Taxonomy" id="5537"/>
    <lineage>
        <taxon>Eukaryota</taxon>
        <taxon>Fungi</taxon>
        <taxon>Dikarya</taxon>
        <taxon>Basidiomycota</taxon>
        <taxon>Pucciniomycotina</taxon>
        <taxon>Microbotryomycetes</taxon>
        <taxon>Sporidiobolales</taxon>
        <taxon>Sporidiobolaceae</taxon>
        <taxon>Rhodotorula</taxon>
    </lineage>
</organism>
<comment type="function">
    <text evidence="6">RNA-binding component of the eukaryotic translation initiation factor 3 (eIF-3) complex, which is involved in protein synthesis of a specialized repertoire of mRNAs and, together with other initiation factors, stimulates binding of mRNA and methionyl-tRNAi to the 40S ribosome. The eIF-3 complex specifically targets and initiates translation of a subset of mRNAs involved in cell proliferation.</text>
</comment>
<dbReference type="AlphaFoldDB" id="A0A9P6W1U3"/>